<dbReference type="AlphaFoldDB" id="S3C1K1"/>
<sequence>MDAQDHRYGDITRFTSETLKTEEKLDFSWPSFCYPKLARCPFDVKDLAFEACLGKGVDGMVFKAQHEDKTVVLKIFFHNEQPKVYDYWPFERECMTAALLEKIAVRVRESRETKQPLHVYPSPTTHSQALYNLQAFSSNTGPLSENVVPWILRDDQEININPCYGWLPIRADDLRNVMDWCKRPELDDFDLAGSYCIAYNYVGHGGGEALDAEKIAWHQHFFHLAGFFVAGFKHDNWRGDSTLIDMGDLVSPANGPGWPYHIYRTSSFLVVTTIARPYNTDSFCLSCLFSLSTPLIFEYDVFCEEDGLPLD</sequence>
<accession>S3C1K1</accession>
<dbReference type="OrthoDB" id="4633509at2759"/>
<reference evidence="1 2" key="1">
    <citation type="journal article" date="2013" name="BMC Genomics">
        <title>The genome and transcriptome of the pine saprophyte Ophiostoma piceae, and a comparison with the bark beetle-associated pine pathogen Grosmannia clavigera.</title>
        <authorList>
            <person name="Haridas S."/>
            <person name="Wang Y."/>
            <person name="Lim L."/>
            <person name="Massoumi Alamouti S."/>
            <person name="Jackman S."/>
            <person name="Docking R."/>
            <person name="Robertson G."/>
            <person name="Birol I."/>
            <person name="Bohlmann J."/>
            <person name="Breuil C."/>
        </authorList>
    </citation>
    <scope>NUCLEOTIDE SEQUENCE [LARGE SCALE GENOMIC DNA]</scope>
    <source>
        <strain evidence="1 2">UAMH 11346</strain>
    </source>
</reference>
<dbReference type="Proteomes" id="UP000016923">
    <property type="component" value="Unassembled WGS sequence"/>
</dbReference>
<dbReference type="eggNOG" id="ENOG502T61Z">
    <property type="taxonomic scope" value="Eukaryota"/>
</dbReference>
<protein>
    <submittedName>
        <fullName evidence="1">Uncharacterized protein</fullName>
    </submittedName>
</protein>
<evidence type="ECO:0000313" key="1">
    <source>
        <dbReference type="EMBL" id="EPE05601.1"/>
    </source>
</evidence>
<dbReference type="SUPFAM" id="SSF56112">
    <property type="entry name" value="Protein kinase-like (PK-like)"/>
    <property type="match status" value="1"/>
</dbReference>
<proteinExistence type="predicted"/>
<dbReference type="STRING" id="1262450.S3C1K1"/>
<dbReference type="VEuPathDB" id="FungiDB:F503_02340"/>
<dbReference type="EMBL" id="KE148156">
    <property type="protein sequence ID" value="EPE05601.1"/>
    <property type="molecule type" value="Genomic_DNA"/>
</dbReference>
<keyword evidence="2" id="KW-1185">Reference proteome</keyword>
<evidence type="ECO:0000313" key="2">
    <source>
        <dbReference type="Proteomes" id="UP000016923"/>
    </source>
</evidence>
<dbReference type="InterPro" id="IPR011009">
    <property type="entry name" value="Kinase-like_dom_sf"/>
</dbReference>
<dbReference type="OMA" id="RKCFGWM"/>
<gene>
    <name evidence="1" type="ORF">F503_02340</name>
</gene>
<organism evidence="1 2">
    <name type="scientific">Ophiostoma piceae (strain UAMH 11346)</name>
    <name type="common">Sap stain fungus</name>
    <dbReference type="NCBI Taxonomy" id="1262450"/>
    <lineage>
        <taxon>Eukaryota</taxon>
        <taxon>Fungi</taxon>
        <taxon>Dikarya</taxon>
        <taxon>Ascomycota</taxon>
        <taxon>Pezizomycotina</taxon>
        <taxon>Sordariomycetes</taxon>
        <taxon>Sordariomycetidae</taxon>
        <taxon>Ophiostomatales</taxon>
        <taxon>Ophiostomataceae</taxon>
        <taxon>Ophiostoma</taxon>
    </lineage>
</organism>
<name>S3C1K1_OPHP1</name>
<dbReference type="HOGENOM" id="CLU_052224_1_0_1"/>